<reference evidence="3 4" key="1">
    <citation type="submission" date="2016-10" db="EMBL/GenBank/DDBJ databases">
        <authorList>
            <person name="de Groot N.N."/>
        </authorList>
    </citation>
    <scope>NUCLEOTIDE SEQUENCE [LARGE SCALE GENOMIC DNA]</scope>
    <source>
        <strain evidence="3 4">StLB037</strain>
    </source>
</reference>
<dbReference type="InterPro" id="IPR029063">
    <property type="entry name" value="SAM-dependent_MTases_sf"/>
</dbReference>
<evidence type="ECO:0000256" key="1">
    <source>
        <dbReference type="SAM" id="MobiDB-lite"/>
    </source>
</evidence>
<evidence type="ECO:0000313" key="3">
    <source>
        <dbReference type="EMBL" id="SDO77504.1"/>
    </source>
</evidence>
<dbReference type="PANTHER" id="PTHR43861">
    <property type="entry name" value="TRANS-ACONITATE 2-METHYLTRANSFERASE-RELATED"/>
    <property type="match status" value="1"/>
</dbReference>
<proteinExistence type="predicted"/>
<keyword evidence="3" id="KW-0489">Methyltransferase</keyword>
<evidence type="ECO:0000313" key="4">
    <source>
        <dbReference type="Proteomes" id="UP000186456"/>
    </source>
</evidence>
<dbReference type="CDD" id="cd02440">
    <property type="entry name" value="AdoMet_MTases"/>
    <property type="match status" value="1"/>
</dbReference>
<keyword evidence="3" id="KW-0808">Transferase</keyword>
<feature type="region of interest" description="Disordered" evidence="1">
    <location>
        <begin position="279"/>
        <end position="304"/>
    </location>
</feature>
<organism evidence="3 4">
    <name type="scientific">Microbacterium testaceum (strain StLB037)</name>
    <dbReference type="NCBI Taxonomy" id="979556"/>
    <lineage>
        <taxon>Bacteria</taxon>
        <taxon>Bacillati</taxon>
        <taxon>Actinomycetota</taxon>
        <taxon>Actinomycetes</taxon>
        <taxon>Micrococcales</taxon>
        <taxon>Microbacteriaceae</taxon>
        <taxon>Microbacterium</taxon>
    </lineage>
</organism>
<feature type="domain" description="Methyltransferase type 12" evidence="2">
    <location>
        <begin position="62"/>
        <end position="156"/>
    </location>
</feature>
<dbReference type="Pfam" id="PF08242">
    <property type="entry name" value="Methyltransf_12"/>
    <property type="match status" value="1"/>
</dbReference>
<gene>
    <name evidence="3" type="ORF">SAMN04487788_0835</name>
</gene>
<dbReference type="SUPFAM" id="SSF53335">
    <property type="entry name" value="S-adenosyl-L-methionine-dependent methyltransferases"/>
    <property type="match status" value="1"/>
</dbReference>
<dbReference type="EMBL" id="FNJN01000002">
    <property type="protein sequence ID" value="SDO77504.1"/>
    <property type="molecule type" value="Genomic_DNA"/>
</dbReference>
<dbReference type="InterPro" id="IPR013217">
    <property type="entry name" value="Methyltransf_12"/>
</dbReference>
<evidence type="ECO:0000259" key="2">
    <source>
        <dbReference type="Pfam" id="PF08242"/>
    </source>
</evidence>
<feature type="compositionally biased region" description="Basic and acidic residues" evidence="1">
    <location>
        <begin position="290"/>
        <end position="304"/>
    </location>
</feature>
<dbReference type="AlphaFoldDB" id="A0A1H0MAS0"/>
<dbReference type="Proteomes" id="UP000186456">
    <property type="component" value="Unassembled WGS sequence"/>
</dbReference>
<sequence>MTSDYIDANRANWNERATLHAARDGSGYGIARYIDDADALSDVVRFDRPLLGDISGKRTAHLQCHIGTDTLSLARLGATVTGLDFSENAVVEARRLAADAGVDVEFVQADVRDAADVLPRGSFDLVYTGIGALCWLPSISEWAGVVAELLAPGGTLHIREGHPVLWAMNEDLPGLSLAFPYFEQTIPLEWDDDGTYVEVAAPLKSTRTYEWNHGLGEIVTALLERGLRLDTLVEHDSVPWEALPGRMTLRNNGEYALTGQPSVMPLSYTIRATKAAKGSAGVNSVQSDLPLRRDSAPEDRRTWR</sequence>
<dbReference type="PANTHER" id="PTHR43861:SF1">
    <property type="entry name" value="TRANS-ACONITATE 2-METHYLTRANSFERASE"/>
    <property type="match status" value="1"/>
</dbReference>
<dbReference type="GO" id="GO:0032259">
    <property type="term" value="P:methylation"/>
    <property type="evidence" value="ECO:0007669"/>
    <property type="project" value="UniProtKB-KW"/>
</dbReference>
<protein>
    <submittedName>
        <fullName evidence="3">Methyltransferase domain-containing protein</fullName>
    </submittedName>
</protein>
<dbReference type="RefSeq" id="WP_074694523.1">
    <property type="nucleotide sequence ID" value="NZ_FNJN01000002.1"/>
</dbReference>
<name>A0A1H0MAS0_MICTS</name>
<dbReference type="Gene3D" id="3.40.50.150">
    <property type="entry name" value="Vaccinia Virus protein VP39"/>
    <property type="match status" value="1"/>
</dbReference>
<accession>A0A1H0MAS0</accession>
<dbReference type="GO" id="GO:0008168">
    <property type="term" value="F:methyltransferase activity"/>
    <property type="evidence" value="ECO:0007669"/>
    <property type="project" value="UniProtKB-KW"/>
</dbReference>